<dbReference type="GO" id="GO:0016705">
    <property type="term" value="F:oxidoreductase activity, acting on paired donors, with incorporation or reduction of molecular oxygen"/>
    <property type="evidence" value="ECO:0007669"/>
    <property type="project" value="InterPro"/>
</dbReference>
<keyword evidence="5" id="KW-1185">Reference proteome</keyword>
<dbReference type="GO" id="GO:0005829">
    <property type="term" value="C:cytosol"/>
    <property type="evidence" value="ECO:0007669"/>
    <property type="project" value="TreeGrafter"/>
</dbReference>
<evidence type="ECO:0000256" key="1">
    <source>
        <dbReference type="ARBA" id="ARBA00023002"/>
    </source>
</evidence>
<dbReference type="InterPro" id="IPR011251">
    <property type="entry name" value="Luciferase-like_dom"/>
</dbReference>
<dbReference type="InterPro" id="IPR022290">
    <property type="entry name" value="LLM_Atu2307-like"/>
</dbReference>
<keyword evidence="2" id="KW-0503">Monooxygenase</keyword>
<sequence>MSGISSQTNTMEIGMSTFLHANPGNGGVSHAERLRQAIEEIQLADQVGLDVYAIGEHHRIEYTSSSPAVILAAAAATTKRIRLSSAVTVLSSDDPVRVYQDFATLDGLSNGRAEIMAGRGSFIESFPLFGYDLKDYEELYEEKLELLLKIRASEKVTWRGGHRPAIDSMGVYPRAQQEPLPVWIGTGGSPESAVRAGLLGLPIVFSILGGAPQRFAPLVELYKEAAVRAGHDPNKLQIATHSHGFIANTTQEAAERYYPVMAGQMNHIGRERGWSTYTRDSYDSARSLHGALYVGDPEYVAEKIVLLHKNLGLTRFMMYNDFSSLPHRDLLRTIELLGTKVAPIVRKELARQASGHND</sequence>
<dbReference type="PANTHER" id="PTHR30137:SF8">
    <property type="entry name" value="BLR5498 PROTEIN"/>
    <property type="match status" value="1"/>
</dbReference>
<dbReference type="Proteomes" id="UP000683139">
    <property type="component" value="Unassembled WGS sequence"/>
</dbReference>
<dbReference type="SUPFAM" id="SSF51679">
    <property type="entry name" value="Bacterial luciferase-like"/>
    <property type="match status" value="1"/>
</dbReference>
<dbReference type="NCBIfam" id="TIGR03858">
    <property type="entry name" value="LLM_2I7G"/>
    <property type="match status" value="1"/>
</dbReference>
<keyword evidence="1" id="KW-0560">Oxidoreductase</keyword>
<dbReference type="CDD" id="cd00347">
    <property type="entry name" value="Flavin_utilizing_monoxygenases"/>
    <property type="match status" value="2"/>
</dbReference>
<dbReference type="AlphaFoldDB" id="A0A919YVK6"/>
<gene>
    <name evidence="4" type="ORF">J40TS1_49780</name>
</gene>
<evidence type="ECO:0000313" key="4">
    <source>
        <dbReference type="EMBL" id="GIP19336.1"/>
    </source>
</evidence>
<evidence type="ECO:0000313" key="5">
    <source>
        <dbReference type="Proteomes" id="UP000683139"/>
    </source>
</evidence>
<dbReference type="Gene3D" id="3.20.20.30">
    <property type="entry name" value="Luciferase-like domain"/>
    <property type="match status" value="1"/>
</dbReference>
<reference evidence="4" key="1">
    <citation type="submission" date="2021-03" db="EMBL/GenBank/DDBJ databases">
        <title>Antimicrobial resistance genes in bacteria isolated from Japanese honey, and their potential for conferring macrolide and lincosamide resistance in the American foulbrood pathogen Paenibacillus larvae.</title>
        <authorList>
            <person name="Okamoto M."/>
            <person name="Kumagai M."/>
            <person name="Kanamori H."/>
            <person name="Takamatsu D."/>
        </authorList>
    </citation>
    <scope>NUCLEOTIDE SEQUENCE</scope>
    <source>
        <strain evidence="4">J40TS1</strain>
    </source>
</reference>
<feature type="domain" description="Luciferase-like" evidence="3">
    <location>
        <begin position="15"/>
        <end position="309"/>
    </location>
</feature>
<organism evidence="4 5">
    <name type="scientific">Paenibacillus montaniterrae</name>
    <dbReference type="NCBI Taxonomy" id="429341"/>
    <lineage>
        <taxon>Bacteria</taxon>
        <taxon>Bacillati</taxon>
        <taxon>Bacillota</taxon>
        <taxon>Bacilli</taxon>
        <taxon>Bacillales</taxon>
        <taxon>Paenibacillaceae</taxon>
        <taxon>Paenibacillus</taxon>
    </lineage>
</organism>
<dbReference type="PANTHER" id="PTHR30137">
    <property type="entry name" value="LUCIFERASE-LIKE MONOOXYGENASE"/>
    <property type="match status" value="1"/>
</dbReference>
<dbReference type="EMBL" id="BOSE01000014">
    <property type="protein sequence ID" value="GIP19336.1"/>
    <property type="molecule type" value="Genomic_DNA"/>
</dbReference>
<comment type="caution">
    <text evidence="4">The sequence shown here is derived from an EMBL/GenBank/DDBJ whole genome shotgun (WGS) entry which is preliminary data.</text>
</comment>
<dbReference type="Pfam" id="PF00296">
    <property type="entry name" value="Bac_luciferase"/>
    <property type="match status" value="1"/>
</dbReference>
<dbReference type="InterPro" id="IPR050766">
    <property type="entry name" value="Bact_Lucif_Oxidored"/>
</dbReference>
<dbReference type="InterPro" id="IPR036661">
    <property type="entry name" value="Luciferase-like_sf"/>
</dbReference>
<proteinExistence type="predicted"/>
<dbReference type="RefSeq" id="WP_373871390.1">
    <property type="nucleotide sequence ID" value="NZ_BOSE01000014.1"/>
</dbReference>
<name>A0A919YVK6_9BACL</name>
<dbReference type="GO" id="GO:0004497">
    <property type="term" value="F:monooxygenase activity"/>
    <property type="evidence" value="ECO:0007669"/>
    <property type="project" value="UniProtKB-KW"/>
</dbReference>
<evidence type="ECO:0000256" key="2">
    <source>
        <dbReference type="ARBA" id="ARBA00023033"/>
    </source>
</evidence>
<accession>A0A919YVK6</accession>
<evidence type="ECO:0000259" key="3">
    <source>
        <dbReference type="Pfam" id="PF00296"/>
    </source>
</evidence>
<protein>
    <submittedName>
        <fullName evidence="4">Luciferase</fullName>
    </submittedName>
</protein>